<evidence type="ECO:0000313" key="2">
    <source>
        <dbReference type="Proteomes" id="UP001162156"/>
    </source>
</evidence>
<comment type="caution">
    <text evidence="1">The sequence shown here is derived from an EMBL/GenBank/DDBJ whole genome shotgun (WGS) entry which is preliminary data.</text>
</comment>
<reference evidence="1" key="1">
    <citation type="journal article" date="2023" name="Insect Mol. Biol.">
        <title>Genome sequencing provides insights into the evolution of gene families encoding plant cell wall-degrading enzymes in longhorned beetles.</title>
        <authorList>
            <person name="Shin N.R."/>
            <person name="Okamura Y."/>
            <person name="Kirsch R."/>
            <person name="Pauchet Y."/>
        </authorList>
    </citation>
    <scope>NUCLEOTIDE SEQUENCE</scope>
    <source>
        <strain evidence="1">RBIC_L_NR</strain>
    </source>
</reference>
<accession>A0AAV8YLE1</accession>
<gene>
    <name evidence="1" type="ORF">NQ314_007661</name>
</gene>
<organism evidence="1 2">
    <name type="scientific">Rhamnusium bicolor</name>
    <dbReference type="NCBI Taxonomy" id="1586634"/>
    <lineage>
        <taxon>Eukaryota</taxon>
        <taxon>Metazoa</taxon>
        <taxon>Ecdysozoa</taxon>
        <taxon>Arthropoda</taxon>
        <taxon>Hexapoda</taxon>
        <taxon>Insecta</taxon>
        <taxon>Pterygota</taxon>
        <taxon>Neoptera</taxon>
        <taxon>Endopterygota</taxon>
        <taxon>Coleoptera</taxon>
        <taxon>Polyphaga</taxon>
        <taxon>Cucujiformia</taxon>
        <taxon>Chrysomeloidea</taxon>
        <taxon>Cerambycidae</taxon>
        <taxon>Lepturinae</taxon>
        <taxon>Rhagiini</taxon>
        <taxon>Rhamnusium</taxon>
    </lineage>
</organism>
<dbReference type="AlphaFoldDB" id="A0AAV8YLE1"/>
<dbReference type="EMBL" id="JANEYF010002093">
    <property type="protein sequence ID" value="KAJ8951536.1"/>
    <property type="molecule type" value="Genomic_DNA"/>
</dbReference>
<proteinExistence type="predicted"/>
<dbReference type="Proteomes" id="UP001162156">
    <property type="component" value="Unassembled WGS sequence"/>
</dbReference>
<protein>
    <submittedName>
        <fullName evidence="1">Uncharacterized protein</fullName>
    </submittedName>
</protein>
<name>A0AAV8YLE1_9CUCU</name>
<evidence type="ECO:0000313" key="1">
    <source>
        <dbReference type="EMBL" id="KAJ8951536.1"/>
    </source>
</evidence>
<sequence>MRAGQMNIPKCTTHVLTIFPKHSLCICDSRNLLRISHSKSKVLKAILNRPDIKMNFSQHRIYILLRAKLIFYPRD</sequence>
<keyword evidence="2" id="KW-1185">Reference proteome</keyword>